<dbReference type="EMBL" id="LDZF01000002">
    <property type="protein sequence ID" value="KMK16115.1"/>
    <property type="molecule type" value="Genomic_DNA"/>
</dbReference>
<dbReference type="SUPFAM" id="SSF143744">
    <property type="entry name" value="GlcG-like"/>
    <property type="match status" value="1"/>
</dbReference>
<organism evidence="1 3">
    <name type="scientific">Pluralibacter gergoviae</name>
    <name type="common">Enterobacter gergoviae</name>
    <dbReference type="NCBI Taxonomy" id="61647"/>
    <lineage>
        <taxon>Bacteria</taxon>
        <taxon>Pseudomonadati</taxon>
        <taxon>Pseudomonadota</taxon>
        <taxon>Gammaproteobacteria</taxon>
        <taxon>Enterobacterales</taxon>
        <taxon>Enterobacteriaceae</taxon>
        <taxon>Pluralibacter</taxon>
    </lineage>
</organism>
<dbReference type="GeneID" id="61385772"/>
<dbReference type="InterPro" id="IPR052517">
    <property type="entry name" value="GlcG_carb_metab_protein"/>
</dbReference>
<evidence type="ECO:0000313" key="2">
    <source>
        <dbReference type="EMBL" id="MDQ2310684.1"/>
    </source>
</evidence>
<dbReference type="Proteomes" id="UP001236270">
    <property type="component" value="Unassembled WGS sequence"/>
</dbReference>
<proteinExistence type="predicted"/>
<evidence type="ECO:0000313" key="1">
    <source>
        <dbReference type="EMBL" id="KMK16115.1"/>
    </source>
</evidence>
<dbReference type="InterPro" id="IPR005624">
    <property type="entry name" value="PduO/GlcC-like"/>
</dbReference>
<reference evidence="2" key="2">
    <citation type="submission" date="2023-08" db="EMBL/GenBank/DDBJ databases">
        <title>WGS of pathogenic bacterial species, Los Angeles County Public Health Laboratories.</title>
        <authorList>
            <person name="Garrigues J.M."/>
            <person name="Green N.M."/>
        </authorList>
    </citation>
    <scope>NUCLEOTIDE SEQUENCE</scope>
    <source>
        <strain evidence="2">LACPHL-BACT-2023-00068</strain>
    </source>
</reference>
<evidence type="ECO:0000313" key="3">
    <source>
        <dbReference type="Proteomes" id="UP000036196"/>
    </source>
</evidence>
<dbReference type="EMBL" id="JAVDNV010000012">
    <property type="protein sequence ID" value="MDQ2310684.1"/>
    <property type="molecule type" value="Genomic_DNA"/>
</dbReference>
<dbReference type="eggNOG" id="COG3193">
    <property type="taxonomic scope" value="Bacteria"/>
</dbReference>
<dbReference type="AlphaFoldDB" id="A0A0F0VYB2"/>
<protein>
    <submittedName>
        <fullName evidence="2">Heme-binding protein</fullName>
    </submittedName>
</protein>
<reference evidence="1 3" key="1">
    <citation type="submission" date="2015-05" db="EMBL/GenBank/DDBJ databases">
        <title>Genome sequences of Pluralibacter gergoviae.</title>
        <authorList>
            <person name="Greninger A.L."/>
            <person name="Miller S."/>
        </authorList>
    </citation>
    <scope>NUCLEOTIDE SEQUENCE [LARGE SCALE GENOMIC DNA]</scope>
    <source>
        <strain evidence="1 3">JS81F13</strain>
    </source>
</reference>
<name>A0A0F0VYB2_PLUGE</name>
<gene>
    <name evidence="1" type="ORF">ABW06_02560</name>
    <name evidence="2" type="ORF">RBJ30_16465</name>
</gene>
<dbReference type="Proteomes" id="UP000036196">
    <property type="component" value="Unassembled WGS sequence"/>
</dbReference>
<dbReference type="RefSeq" id="WP_045287850.1">
    <property type="nucleotide sequence ID" value="NZ_CBCSIS010000017.1"/>
</dbReference>
<dbReference type="InterPro" id="IPR038084">
    <property type="entry name" value="PduO/GlcC-like_sf"/>
</dbReference>
<keyword evidence="3" id="KW-1185">Reference proteome</keyword>
<dbReference type="PATRIC" id="fig|61647.13.peg.4784"/>
<accession>A0A0F0VYB2</accession>
<dbReference type="Gene3D" id="3.30.450.150">
    <property type="entry name" value="Haem-degrading domain"/>
    <property type="match status" value="1"/>
</dbReference>
<comment type="caution">
    <text evidence="1">The sequence shown here is derived from an EMBL/GenBank/DDBJ whole genome shotgun (WGS) entry which is preliminary data.</text>
</comment>
<dbReference type="Pfam" id="PF03928">
    <property type="entry name" value="HbpS-like"/>
    <property type="match status" value="1"/>
</dbReference>
<sequence length="142" mass="15120">MLKSQQIQTITLAAARAMADAVQEKAKEINVPVVVAVVDCGGNTLLLQRMDEAFTTSCDIALNKAWTACCLKTGTHQLTQDVQPGKSLYGLQLTNQQRIVIFGGGYPVVLNNQVIGAVGVSGGTVEQDMLLANVALEKFSQL</sequence>
<dbReference type="PANTHER" id="PTHR34309">
    <property type="entry name" value="SLR1406 PROTEIN"/>
    <property type="match status" value="1"/>
</dbReference>
<dbReference type="PANTHER" id="PTHR34309:SF1">
    <property type="entry name" value="PROTEIN GLCG"/>
    <property type="match status" value="1"/>
</dbReference>
<dbReference type="STRING" id="61647.LG71_13165"/>